<keyword evidence="3" id="KW-1185">Reference proteome</keyword>
<sequence>MGPSENPPQLLGTADDHIITSPPADEQDPARTEVIRPAPSSSVAHDSMETPFRQFISVPRTSGYSDEIAPERADSFEAAPESDDELCPSRQLETRGATLPNHNGFVDNSDNADAASNVRQQRKSSPMLVQPGDDETVGNPIHEGELSNTSSDDAQEFSGCGRQGCHTVESGTQSLEEAHSGAATTENAEGRTRMPNASGGSNKRRRRKARKPSGEESDSDREFILIHKLRKASSRRHKQNLSYYRKSKRYGTKPQIRNQRKILPASGDHNIDITIISYKE</sequence>
<evidence type="ECO:0000256" key="1">
    <source>
        <dbReference type="SAM" id="MobiDB-lite"/>
    </source>
</evidence>
<feature type="compositionally biased region" description="Basic residues" evidence="1">
    <location>
        <begin position="202"/>
        <end position="211"/>
    </location>
</feature>
<dbReference type="HOGENOM" id="CLU_994279_0_0_1"/>
<feature type="region of interest" description="Disordered" evidence="1">
    <location>
        <begin position="1"/>
        <end position="222"/>
    </location>
</feature>
<organism evidence="2 3">
    <name type="scientific">Metarhizium guizhouense (strain ARSEF 977)</name>
    <dbReference type="NCBI Taxonomy" id="1276136"/>
    <lineage>
        <taxon>Eukaryota</taxon>
        <taxon>Fungi</taxon>
        <taxon>Dikarya</taxon>
        <taxon>Ascomycota</taxon>
        <taxon>Pezizomycotina</taxon>
        <taxon>Sordariomycetes</taxon>
        <taxon>Hypocreomycetidae</taxon>
        <taxon>Hypocreales</taxon>
        <taxon>Clavicipitaceae</taxon>
        <taxon>Metarhizium</taxon>
    </lineage>
</organism>
<name>A0A0B4H365_METGA</name>
<accession>A0A0B4H365</accession>
<proteinExistence type="predicted"/>
<comment type="caution">
    <text evidence="2">The sequence shown here is derived from an EMBL/GenBank/DDBJ whole genome shotgun (WGS) entry which is preliminary data.</text>
</comment>
<evidence type="ECO:0000313" key="2">
    <source>
        <dbReference type="EMBL" id="KID84211.1"/>
    </source>
</evidence>
<protein>
    <submittedName>
        <fullName evidence="2">Uncharacterized protein</fullName>
    </submittedName>
</protein>
<dbReference type="Proteomes" id="UP000031192">
    <property type="component" value="Unassembled WGS sequence"/>
</dbReference>
<dbReference type="AlphaFoldDB" id="A0A0B4H365"/>
<gene>
    <name evidence="2" type="ORF">MGU_08514</name>
</gene>
<reference evidence="2 3" key="1">
    <citation type="journal article" date="2014" name="Proc. Natl. Acad. Sci. U.S.A.">
        <title>Trajectory and genomic determinants of fungal-pathogen speciation and host adaptation.</title>
        <authorList>
            <person name="Hu X."/>
            <person name="Xiao G."/>
            <person name="Zheng P."/>
            <person name="Shang Y."/>
            <person name="Su Y."/>
            <person name="Zhang X."/>
            <person name="Liu X."/>
            <person name="Zhan S."/>
            <person name="St Leger R.J."/>
            <person name="Wang C."/>
        </authorList>
    </citation>
    <scope>NUCLEOTIDE SEQUENCE [LARGE SCALE GENOMIC DNA]</scope>
    <source>
        <strain evidence="2 3">ARSEF 977</strain>
    </source>
</reference>
<evidence type="ECO:0000313" key="3">
    <source>
        <dbReference type="Proteomes" id="UP000031192"/>
    </source>
</evidence>
<dbReference type="EMBL" id="AZNH01000045">
    <property type="protein sequence ID" value="KID84211.1"/>
    <property type="molecule type" value="Genomic_DNA"/>
</dbReference>